<dbReference type="PANTHER" id="PTHR43581">
    <property type="entry name" value="ATP/GTP PHOSPHATASE"/>
    <property type="match status" value="1"/>
</dbReference>
<organism evidence="2 3">
    <name type="scientific">Acinetobacter pittii</name>
    <name type="common">Acinetobacter genomosp. 3</name>
    <dbReference type="NCBI Taxonomy" id="48296"/>
    <lineage>
        <taxon>Bacteria</taxon>
        <taxon>Pseudomonadati</taxon>
        <taxon>Pseudomonadota</taxon>
        <taxon>Gammaproteobacteria</taxon>
        <taxon>Moraxellales</taxon>
        <taxon>Moraxellaceae</taxon>
        <taxon>Acinetobacter</taxon>
        <taxon>Acinetobacter calcoaceticus/baumannii complex</taxon>
    </lineage>
</organism>
<dbReference type="GO" id="GO:0005524">
    <property type="term" value="F:ATP binding"/>
    <property type="evidence" value="ECO:0007669"/>
    <property type="project" value="UniProtKB-KW"/>
</dbReference>
<keyword evidence="2" id="KW-0067">ATP-binding</keyword>
<protein>
    <submittedName>
        <fullName evidence="2">ATP-binding protein</fullName>
    </submittedName>
</protein>
<dbReference type="InterPro" id="IPR027417">
    <property type="entry name" value="P-loop_NTPase"/>
</dbReference>
<dbReference type="AlphaFoldDB" id="A0A3G6YMC6"/>
<dbReference type="Gene3D" id="3.40.50.300">
    <property type="entry name" value="P-loop containing nucleotide triphosphate hydrolases"/>
    <property type="match status" value="1"/>
</dbReference>
<accession>A0A3G6YMC6</accession>
<proteinExistence type="predicted"/>
<evidence type="ECO:0000259" key="1">
    <source>
        <dbReference type="Pfam" id="PF13304"/>
    </source>
</evidence>
<name>A0A3G6YMC6_ACIPI</name>
<dbReference type="Proteomes" id="UP000254410">
    <property type="component" value="Chromosome"/>
</dbReference>
<evidence type="ECO:0000313" key="3">
    <source>
        <dbReference type="Proteomes" id="UP000254410"/>
    </source>
</evidence>
<dbReference type="Pfam" id="PF13304">
    <property type="entry name" value="AAA_21"/>
    <property type="match status" value="1"/>
</dbReference>
<dbReference type="SUPFAM" id="SSF52540">
    <property type="entry name" value="P-loop containing nucleoside triphosphate hydrolases"/>
    <property type="match status" value="1"/>
</dbReference>
<dbReference type="InterPro" id="IPR003959">
    <property type="entry name" value="ATPase_AAA_core"/>
</dbReference>
<evidence type="ECO:0000313" key="2">
    <source>
        <dbReference type="EMBL" id="AZC01371.1"/>
    </source>
</evidence>
<feature type="domain" description="ATPase AAA-type core" evidence="1">
    <location>
        <begin position="10"/>
        <end position="160"/>
    </location>
</feature>
<reference evidence="2 3" key="2">
    <citation type="submission" date="2018-12" db="EMBL/GenBank/DDBJ databases">
        <title>Molecular Epidemiology of Emerging Carbapenem-Resistance in Acinetobacter nosocomialis and Acinetobacter pittii in Taiwan, 2010-2014.</title>
        <authorList>
            <person name="Huang W.-C."/>
            <person name="Wang H.-Y."/>
            <person name="Lai J.-F."/>
            <person name="Lauderdale T.-L."/>
            <person name="Sytwu H.-K."/>
        </authorList>
    </citation>
    <scope>NUCLEOTIDE SEQUENCE [LARGE SCALE GENOMIC DNA]</scope>
    <source>
        <strain evidence="2 3">2014S06-099</strain>
    </source>
</reference>
<sequence length="174" mass="20103">MEKFNKAIEFRKNNDGRMKFEHILSMMNVWRGHSLISEYEKLQNQNNLIFSPKNKFIETINKLFSGRKRLNISEKNELNISVVLNGNEKPIPISELSSGEKQLLIILGQALLQEEKATIFIADEPELSLHLKWQVELTKSILGLNPNAQIIFATHSPDIVAEYQNKVIRMENML</sequence>
<dbReference type="EMBL" id="CP033540">
    <property type="protein sequence ID" value="AZC01371.1"/>
    <property type="molecule type" value="Genomic_DNA"/>
</dbReference>
<dbReference type="PANTHER" id="PTHR43581:SF2">
    <property type="entry name" value="EXCINUCLEASE ATPASE SUBUNIT"/>
    <property type="match status" value="1"/>
</dbReference>
<keyword evidence="2" id="KW-0547">Nucleotide-binding</keyword>
<dbReference type="GO" id="GO:0016887">
    <property type="term" value="F:ATP hydrolysis activity"/>
    <property type="evidence" value="ECO:0007669"/>
    <property type="project" value="InterPro"/>
</dbReference>
<gene>
    <name evidence="2" type="ORF">DKE52_007410</name>
</gene>
<reference evidence="2 3" key="1">
    <citation type="submission" date="2018-11" db="EMBL/GenBank/DDBJ databases">
        <authorList>
            <person name="Kuo S.-C."/>
            <person name="Chen F.-J."/>
            <person name="Liao Y.-C."/>
        </authorList>
    </citation>
    <scope>NUCLEOTIDE SEQUENCE [LARGE SCALE GENOMIC DNA]</scope>
    <source>
        <strain evidence="2 3">2014S06-099</strain>
    </source>
</reference>
<dbReference type="InterPro" id="IPR051396">
    <property type="entry name" value="Bact_Antivir_Def_Nuclease"/>
</dbReference>